<dbReference type="InterPro" id="IPR044068">
    <property type="entry name" value="CB"/>
</dbReference>
<name>A0A1U9ZYA2_9ACTN</name>
<evidence type="ECO:0000313" key="5">
    <source>
        <dbReference type="Proteomes" id="UP000190797"/>
    </source>
</evidence>
<dbReference type="AlphaFoldDB" id="A0A1U9ZYA2"/>
<dbReference type="RefSeq" id="WP_155127423.1">
    <property type="nucleotide sequence ID" value="NZ_CP017717.1"/>
</dbReference>
<gene>
    <name evidence="4" type="ORF">BKM31_16980</name>
</gene>
<proteinExistence type="predicted"/>
<feature type="domain" description="Core-binding (CB)" evidence="3">
    <location>
        <begin position="14"/>
        <end position="107"/>
    </location>
</feature>
<protein>
    <recommendedName>
        <fullName evidence="3">Core-binding (CB) domain-containing protein</fullName>
    </recommendedName>
</protein>
<organism evidence="4 5">
    <name type="scientific">[Actinomadura] parvosata subsp. kistnae</name>
    <dbReference type="NCBI Taxonomy" id="1909395"/>
    <lineage>
        <taxon>Bacteria</taxon>
        <taxon>Bacillati</taxon>
        <taxon>Actinomycetota</taxon>
        <taxon>Actinomycetes</taxon>
        <taxon>Streptosporangiales</taxon>
        <taxon>Streptosporangiaceae</taxon>
        <taxon>Nonomuraea</taxon>
    </lineage>
</organism>
<dbReference type="GO" id="GO:0003677">
    <property type="term" value="F:DNA binding"/>
    <property type="evidence" value="ECO:0007669"/>
    <property type="project" value="UniProtKB-UniRule"/>
</dbReference>
<dbReference type="InterPro" id="IPR010998">
    <property type="entry name" value="Integrase_recombinase_N"/>
</dbReference>
<reference evidence="5" key="1">
    <citation type="journal article" date="2017" name="Med. Chem. Commun.">
        <title>Nonomuraea sp. ATCC 55076 harbours the largest actinomycete chromosome to date and the kistamicin biosynthetic gene cluster.</title>
        <authorList>
            <person name="Nazari B."/>
            <person name="Forneris C.C."/>
            <person name="Gibson M.I."/>
            <person name="Moon K."/>
            <person name="Schramma K.R."/>
            <person name="Seyedsayamdost M.R."/>
        </authorList>
    </citation>
    <scope>NUCLEOTIDE SEQUENCE [LARGE SCALE GENOMIC DNA]</scope>
    <source>
        <strain evidence="5">ATCC 55076</strain>
    </source>
</reference>
<evidence type="ECO:0000256" key="1">
    <source>
        <dbReference type="ARBA" id="ARBA00023125"/>
    </source>
</evidence>
<dbReference type="PROSITE" id="PS51900">
    <property type="entry name" value="CB"/>
    <property type="match status" value="1"/>
</dbReference>
<evidence type="ECO:0000259" key="3">
    <source>
        <dbReference type="PROSITE" id="PS51900"/>
    </source>
</evidence>
<accession>A0A1U9ZYA2</accession>
<dbReference type="STRING" id="1909395.BKM31_16980"/>
<dbReference type="SUPFAM" id="SSF47823">
    <property type="entry name" value="lambda integrase-like, N-terminal domain"/>
    <property type="match status" value="1"/>
</dbReference>
<evidence type="ECO:0000256" key="2">
    <source>
        <dbReference type="PROSITE-ProRule" id="PRU01248"/>
    </source>
</evidence>
<dbReference type="OrthoDB" id="9803188at2"/>
<dbReference type="KEGG" id="noa:BKM31_16980"/>
<dbReference type="Gene3D" id="1.10.150.130">
    <property type="match status" value="1"/>
</dbReference>
<dbReference type="InterPro" id="IPR004107">
    <property type="entry name" value="Integrase_SAM-like_N"/>
</dbReference>
<sequence length="126" mass="13264">MTATILPLRGGVNGPDPAAALARLEAHLNRCALSANTVKAYRRQARAYLTWLADPQHAAEQADAFLDHIGAEAAVAAWRRALLAGGASPATVNQGLAAVALLYEHGASMRIKTKTARVPRPGAPRH</sequence>
<dbReference type="EMBL" id="CP017717">
    <property type="protein sequence ID" value="AQZ62928.1"/>
    <property type="molecule type" value="Genomic_DNA"/>
</dbReference>
<evidence type="ECO:0000313" key="4">
    <source>
        <dbReference type="EMBL" id="AQZ62928.1"/>
    </source>
</evidence>
<keyword evidence="5" id="KW-1185">Reference proteome</keyword>
<dbReference type="Proteomes" id="UP000190797">
    <property type="component" value="Chromosome"/>
</dbReference>
<dbReference type="GO" id="GO:0015074">
    <property type="term" value="P:DNA integration"/>
    <property type="evidence" value="ECO:0007669"/>
    <property type="project" value="InterPro"/>
</dbReference>
<keyword evidence="1 2" id="KW-0238">DNA-binding</keyword>
<dbReference type="Pfam" id="PF02899">
    <property type="entry name" value="Phage_int_SAM_1"/>
    <property type="match status" value="1"/>
</dbReference>